<evidence type="ECO:0000256" key="2">
    <source>
        <dbReference type="SAM" id="SignalP"/>
    </source>
</evidence>
<reference evidence="3" key="1">
    <citation type="submission" date="2021-01" db="EMBL/GenBank/DDBJ databases">
        <authorList>
            <person name="Corre E."/>
            <person name="Pelletier E."/>
            <person name="Niang G."/>
            <person name="Scheremetjew M."/>
            <person name="Finn R."/>
            <person name="Kale V."/>
            <person name="Holt S."/>
            <person name="Cochrane G."/>
            <person name="Meng A."/>
            <person name="Brown T."/>
            <person name="Cohen L."/>
        </authorList>
    </citation>
    <scope>NUCLEOTIDE SEQUENCE</scope>
    <source>
        <strain evidence="3">Ras09</strain>
    </source>
</reference>
<keyword evidence="2" id="KW-0732">Signal</keyword>
<evidence type="ECO:0000313" key="3">
    <source>
        <dbReference type="EMBL" id="CAE0234054.1"/>
    </source>
</evidence>
<feature type="chain" id="PRO_5030790010" evidence="2">
    <location>
        <begin position="18"/>
        <end position="134"/>
    </location>
</feature>
<feature type="transmembrane region" description="Helical" evidence="1">
    <location>
        <begin position="65"/>
        <end position="85"/>
    </location>
</feature>
<keyword evidence="1" id="KW-0472">Membrane</keyword>
<name>A0A7S3CRZ2_9SPIT</name>
<proteinExistence type="predicted"/>
<sequence length="134" mass="15926">MIDFVFCCSLFTCGLLAACIDWQNFMESFFRFEEFIKVQREVRDESGSRIGFEEVYQRNNFNPSIVVLILSVLLIFFIFVIYIPAKALFEHLENKYTPIVARFGLKKISYRKEMKRRGSWPLAYSNQFANFQEN</sequence>
<dbReference type="AlphaFoldDB" id="A0A7S3CRZ2"/>
<accession>A0A7S3CRZ2</accession>
<gene>
    <name evidence="3" type="ORF">SRAS04492_LOCUS5856</name>
</gene>
<evidence type="ECO:0000256" key="1">
    <source>
        <dbReference type="SAM" id="Phobius"/>
    </source>
</evidence>
<feature type="signal peptide" evidence="2">
    <location>
        <begin position="1"/>
        <end position="17"/>
    </location>
</feature>
<organism evidence="3">
    <name type="scientific">Strombidium rassoulzadegani</name>
    <dbReference type="NCBI Taxonomy" id="1082188"/>
    <lineage>
        <taxon>Eukaryota</taxon>
        <taxon>Sar</taxon>
        <taxon>Alveolata</taxon>
        <taxon>Ciliophora</taxon>
        <taxon>Intramacronucleata</taxon>
        <taxon>Spirotrichea</taxon>
        <taxon>Oligotrichia</taxon>
        <taxon>Strombidiidae</taxon>
        <taxon>Strombidium</taxon>
    </lineage>
</organism>
<dbReference type="EMBL" id="HBIA01011517">
    <property type="protein sequence ID" value="CAE0234054.1"/>
    <property type="molecule type" value="Transcribed_RNA"/>
</dbReference>
<keyword evidence="1" id="KW-0812">Transmembrane</keyword>
<protein>
    <submittedName>
        <fullName evidence="3">Uncharacterized protein</fullName>
    </submittedName>
</protein>
<keyword evidence="1" id="KW-1133">Transmembrane helix</keyword>